<dbReference type="PANTHER" id="PTHR34989">
    <property type="entry name" value="PROTEIN HDED"/>
    <property type="match status" value="1"/>
</dbReference>
<dbReference type="RefSeq" id="WP_066213975.1">
    <property type="nucleotide sequence ID" value="NZ_FNSN01000003.1"/>
</dbReference>
<dbReference type="PANTHER" id="PTHR34989:SF1">
    <property type="entry name" value="PROTEIN HDED"/>
    <property type="match status" value="1"/>
</dbReference>
<sequence>MSSIHQRFWTLPGLLGKHVARLPWWVVFLVGLASLAGGVWLFLHPLGALTRIEIYAGAGFVLSGLGDLADAAQEARGGKARRRLWPFLLGLVWIAAGLVVLLIPLPSAVLVYLAALTFVSSGATRLVEVLRNHSDAPWQDLLRSILDLVLAAFCAVLPGTGTTVLAFAFGLRSALVGLKIAVLSVTKLRRAQAAA</sequence>
<feature type="transmembrane region" description="Helical" evidence="1">
    <location>
        <begin position="84"/>
        <end position="103"/>
    </location>
</feature>
<evidence type="ECO:0000313" key="3">
    <source>
        <dbReference type="Proteomes" id="UP000182652"/>
    </source>
</evidence>
<dbReference type="InterPro" id="IPR005325">
    <property type="entry name" value="DUF308_memb"/>
</dbReference>
<evidence type="ECO:0000313" key="2">
    <source>
        <dbReference type="EMBL" id="SEB58108.1"/>
    </source>
</evidence>
<organism evidence="2 3">
    <name type="scientific">Arthrobacter woluwensis</name>
    <dbReference type="NCBI Taxonomy" id="156980"/>
    <lineage>
        <taxon>Bacteria</taxon>
        <taxon>Bacillati</taxon>
        <taxon>Actinomycetota</taxon>
        <taxon>Actinomycetes</taxon>
        <taxon>Micrococcales</taxon>
        <taxon>Micrococcaceae</taxon>
        <taxon>Arthrobacter</taxon>
    </lineage>
</organism>
<keyword evidence="1" id="KW-0812">Transmembrane</keyword>
<evidence type="ECO:0000256" key="1">
    <source>
        <dbReference type="SAM" id="Phobius"/>
    </source>
</evidence>
<dbReference type="AlphaFoldDB" id="A0A1H4KJ58"/>
<gene>
    <name evidence="2" type="ORF">SAMN04489745_0656</name>
</gene>
<feature type="transmembrane region" description="Helical" evidence="1">
    <location>
        <begin position="54"/>
        <end position="72"/>
    </location>
</feature>
<dbReference type="EMBL" id="FNSN01000003">
    <property type="protein sequence ID" value="SEB58108.1"/>
    <property type="molecule type" value="Genomic_DNA"/>
</dbReference>
<feature type="transmembrane region" description="Helical" evidence="1">
    <location>
        <begin position="21"/>
        <end position="42"/>
    </location>
</feature>
<keyword evidence="1" id="KW-0472">Membrane</keyword>
<dbReference type="InterPro" id="IPR052712">
    <property type="entry name" value="Acid_resist_chaperone_HdeD"/>
</dbReference>
<dbReference type="Proteomes" id="UP000182652">
    <property type="component" value="Unassembled WGS sequence"/>
</dbReference>
<name>A0A1H4KJ58_9MICC</name>
<keyword evidence="1" id="KW-1133">Transmembrane helix</keyword>
<feature type="transmembrane region" description="Helical" evidence="1">
    <location>
        <begin position="148"/>
        <end position="169"/>
    </location>
</feature>
<dbReference type="STRING" id="156980.SAMN04489745_0656"/>
<accession>A0A1H4KJ58</accession>
<reference evidence="2 3" key="1">
    <citation type="submission" date="2016-10" db="EMBL/GenBank/DDBJ databases">
        <authorList>
            <person name="de Groot N.N."/>
        </authorList>
    </citation>
    <scope>NUCLEOTIDE SEQUENCE [LARGE SCALE GENOMIC DNA]</scope>
    <source>
        <strain evidence="2 3">DSM 10495</strain>
    </source>
</reference>
<protein>
    <submittedName>
        <fullName evidence="2">Uncharacterized membrane protein HdeD, DUF308 family</fullName>
    </submittedName>
</protein>
<keyword evidence="3" id="KW-1185">Reference proteome</keyword>
<proteinExistence type="predicted"/>
<dbReference type="Pfam" id="PF03729">
    <property type="entry name" value="DUF308"/>
    <property type="match status" value="1"/>
</dbReference>
<dbReference type="GO" id="GO:0005886">
    <property type="term" value="C:plasma membrane"/>
    <property type="evidence" value="ECO:0007669"/>
    <property type="project" value="TreeGrafter"/>
</dbReference>